<keyword evidence="2" id="KW-1185">Reference proteome</keyword>
<sequence length="59" mass="6509">MAAPEKKGKPGLGDELQTVISSMKAIPWTTLQELKADPEFLRQLQDAEETLKALRKAVS</sequence>
<dbReference type="OrthoDB" id="8435782at2"/>
<dbReference type="Proteomes" id="UP000235507">
    <property type="component" value="Unassembled WGS sequence"/>
</dbReference>
<comment type="caution">
    <text evidence="1">The sequence shown here is derived from an EMBL/GenBank/DDBJ whole genome shotgun (WGS) entry which is preliminary data.</text>
</comment>
<dbReference type="EMBL" id="PNOT02000040">
    <property type="protein sequence ID" value="TSE13535.1"/>
    <property type="molecule type" value="Genomic_DNA"/>
</dbReference>
<evidence type="ECO:0000313" key="2">
    <source>
        <dbReference type="Proteomes" id="UP000235507"/>
    </source>
</evidence>
<proteinExistence type="predicted"/>
<evidence type="ECO:0000313" key="1">
    <source>
        <dbReference type="EMBL" id="TSE13535.1"/>
    </source>
</evidence>
<name>A0A8T9AX80_9HYPH</name>
<protein>
    <submittedName>
        <fullName evidence="1">Uncharacterized protein</fullName>
    </submittedName>
</protein>
<gene>
    <name evidence="1" type="ORF">C1D09_003405</name>
</gene>
<dbReference type="RefSeq" id="WP_143972994.1">
    <property type="nucleotide sequence ID" value="NZ_PNOT02000040.1"/>
</dbReference>
<organism evidence="1 2">
    <name type="scientific">Mesorhizobium intechi</name>
    <dbReference type="NCBI Taxonomy" id="537601"/>
    <lineage>
        <taxon>Bacteria</taxon>
        <taxon>Pseudomonadati</taxon>
        <taxon>Pseudomonadota</taxon>
        <taxon>Alphaproteobacteria</taxon>
        <taxon>Hyphomicrobiales</taxon>
        <taxon>Phyllobacteriaceae</taxon>
        <taxon>Mesorhizobium</taxon>
    </lineage>
</organism>
<dbReference type="AlphaFoldDB" id="A0A8T9AX80"/>
<accession>A0A8T9AX80</accession>
<reference evidence="1" key="1">
    <citation type="submission" date="2019-07" db="EMBL/GenBank/DDBJ databases">
        <title>Mesorhizobum intechiensis sp. nov. isolated from nodules of Lotus tenuis growing in lowlands of the Flooding Pampa, Argentina.</title>
        <authorList>
            <person name="Estrella M.J."/>
            <person name="Torres Tejerizo G.A."/>
            <person name="Cumpa Velazquez L.M."/>
            <person name="Fontana F."/>
            <person name="Hansen L."/>
            <person name="Pistorio M."/>
            <person name="Sannazzaro A.I."/>
        </authorList>
    </citation>
    <scope>NUCLEOTIDE SEQUENCE</scope>
    <source>
        <strain evidence="1">BD68</strain>
    </source>
</reference>